<keyword evidence="2" id="KW-1185">Reference proteome</keyword>
<sequence length="120" mass="12923">MKEFPCIPKVPQMTVESSVSTYILSCDLLSYEKNATVTPHVGVETSQPNGTVGEANACGSGPRRGIGPRIHIGSSRRVTSFNLATPIVSRSALYSPEVCEVRSVTDVEIPPYVSFHADEL</sequence>
<protein>
    <submittedName>
        <fullName evidence="1">Uncharacterized protein</fullName>
    </submittedName>
</protein>
<accession>A0ACC2N5T6</accession>
<organism evidence="1 2">
    <name type="scientific">Eretmocerus hayati</name>
    <dbReference type="NCBI Taxonomy" id="131215"/>
    <lineage>
        <taxon>Eukaryota</taxon>
        <taxon>Metazoa</taxon>
        <taxon>Ecdysozoa</taxon>
        <taxon>Arthropoda</taxon>
        <taxon>Hexapoda</taxon>
        <taxon>Insecta</taxon>
        <taxon>Pterygota</taxon>
        <taxon>Neoptera</taxon>
        <taxon>Endopterygota</taxon>
        <taxon>Hymenoptera</taxon>
        <taxon>Apocrita</taxon>
        <taxon>Proctotrupomorpha</taxon>
        <taxon>Chalcidoidea</taxon>
        <taxon>Aphelinidae</taxon>
        <taxon>Aphelininae</taxon>
        <taxon>Eretmocerus</taxon>
    </lineage>
</organism>
<dbReference type="EMBL" id="CM056744">
    <property type="protein sequence ID" value="KAJ8666442.1"/>
    <property type="molecule type" value="Genomic_DNA"/>
</dbReference>
<evidence type="ECO:0000313" key="1">
    <source>
        <dbReference type="EMBL" id="KAJ8666442.1"/>
    </source>
</evidence>
<evidence type="ECO:0000313" key="2">
    <source>
        <dbReference type="Proteomes" id="UP001239111"/>
    </source>
</evidence>
<gene>
    <name evidence="1" type="ORF">QAD02_008104</name>
</gene>
<name>A0ACC2N5T6_9HYME</name>
<dbReference type="Proteomes" id="UP001239111">
    <property type="component" value="Chromosome 4"/>
</dbReference>
<proteinExistence type="predicted"/>
<reference evidence="1" key="1">
    <citation type="submission" date="2023-04" db="EMBL/GenBank/DDBJ databases">
        <title>A chromosome-level genome assembly of the parasitoid wasp Eretmocerus hayati.</title>
        <authorList>
            <person name="Zhong Y."/>
            <person name="Liu S."/>
            <person name="Liu Y."/>
        </authorList>
    </citation>
    <scope>NUCLEOTIDE SEQUENCE</scope>
    <source>
        <strain evidence="1">ZJU_SS_LIU_2023</strain>
    </source>
</reference>
<comment type="caution">
    <text evidence="1">The sequence shown here is derived from an EMBL/GenBank/DDBJ whole genome shotgun (WGS) entry which is preliminary data.</text>
</comment>